<dbReference type="CDD" id="cd17574">
    <property type="entry name" value="REC_OmpR"/>
    <property type="match status" value="1"/>
</dbReference>
<dbReference type="InterPro" id="IPR003661">
    <property type="entry name" value="HisK_dim/P_dom"/>
</dbReference>
<dbReference type="SUPFAM" id="SSF55785">
    <property type="entry name" value="PYP-like sensor domain (PAS domain)"/>
    <property type="match status" value="1"/>
</dbReference>
<dbReference type="PROSITE" id="PS50113">
    <property type="entry name" value="PAC"/>
    <property type="match status" value="1"/>
</dbReference>
<dbReference type="RefSeq" id="WP_099035721.1">
    <property type="nucleotide sequence ID" value="NZ_BMGJ01000014.1"/>
</dbReference>
<dbReference type="PROSITE" id="PS50109">
    <property type="entry name" value="HIS_KIN"/>
    <property type="match status" value="1"/>
</dbReference>
<keyword evidence="18" id="KW-1185">Reference proteome</keyword>
<dbReference type="PROSITE" id="PS50112">
    <property type="entry name" value="PAS"/>
    <property type="match status" value="1"/>
</dbReference>
<feature type="domain" description="Response regulatory" evidence="13">
    <location>
        <begin position="758"/>
        <end position="874"/>
    </location>
</feature>
<evidence type="ECO:0000256" key="1">
    <source>
        <dbReference type="ARBA" id="ARBA00000085"/>
    </source>
</evidence>
<dbReference type="SMART" id="SM01079">
    <property type="entry name" value="CHASE"/>
    <property type="match status" value="1"/>
</dbReference>
<evidence type="ECO:0000256" key="10">
    <source>
        <dbReference type="PROSITE-ProRule" id="PRU00169"/>
    </source>
</evidence>
<dbReference type="SMART" id="SM00387">
    <property type="entry name" value="HATPase_c"/>
    <property type="match status" value="1"/>
</dbReference>
<evidence type="ECO:0000259" key="14">
    <source>
        <dbReference type="PROSITE" id="PS50112"/>
    </source>
</evidence>
<evidence type="ECO:0000256" key="4">
    <source>
        <dbReference type="ARBA" id="ARBA00022553"/>
    </source>
</evidence>
<dbReference type="CDD" id="cd16922">
    <property type="entry name" value="HATPase_EvgS-ArcB-TorS-like"/>
    <property type="match status" value="1"/>
</dbReference>
<dbReference type="SUPFAM" id="SSF52172">
    <property type="entry name" value="CheY-like"/>
    <property type="match status" value="2"/>
</dbReference>
<evidence type="ECO:0000256" key="7">
    <source>
        <dbReference type="ARBA" id="ARBA00022777"/>
    </source>
</evidence>
<dbReference type="CDD" id="cd00156">
    <property type="entry name" value="REC"/>
    <property type="match status" value="1"/>
</dbReference>
<dbReference type="InterPro" id="IPR004358">
    <property type="entry name" value="Sig_transdc_His_kin-like_C"/>
</dbReference>
<evidence type="ECO:0000259" key="13">
    <source>
        <dbReference type="PROSITE" id="PS50110"/>
    </source>
</evidence>
<dbReference type="Gene3D" id="1.10.287.130">
    <property type="match status" value="1"/>
</dbReference>
<comment type="subcellular location">
    <subcellularLocation>
        <location evidence="2">Membrane</location>
    </subcellularLocation>
</comment>
<dbReference type="PANTHER" id="PTHR43047:SF72">
    <property type="entry name" value="OSMOSENSING HISTIDINE PROTEIN KINASE SLN1"/>
    <property type="match status" value="1"/>
</dbReference>
<comment type="catalytic activity">
    <reaction evidence="1">
        <text>ATP + protein L-histidine = ADP + protein N-phospho-L-histidine.</text>
        <dbReference type="EC" id="2.7.13.3"/>
    </reaction>
</comment>
<dbReference type="Gene3D" id="3.30.565.10">
    <property type="entry name" value="Histidine kinase-like ATPase, C-terminal domain"/>
    <property type="match status" value="1"/>
</dbReference>
<dbReference type="PRINTS" id="PR00344">
    <property type="entry name" value="BCTRLSENSOR"/>
</dbReference>
<dbReference type="InterPro" id="IPR003594">
    <property type="entry name" value="HATPase_dom"/>
</dbReference>
<feature type="modified residue" description="4-aspartylphosphate" evidence="10">
    <location>
        <position position="929"/>
    </location>
</feature>
<dbReference type="PROSITE" id="PS50110">
    <property type="entry name" value="RESPONSE_REGULATORY"/>
    <property type="match status" value="2"/>
</dbReference>
<dbReference type="Gene3D" id="3.30.450.350">
    <property type="entry name" value="CHASE domain"/>
    <property type="match status" value="1"/>
</dbReference>
<protein>
    <recommendedName>
        <fullName evidence="3">histidine kinase</fullName>
        <ecNumber evidence="3">2.7.13.3</ecNumber>
    </recommendedName>
</protein>
<dbReference type="SMART" id="SM00388">
    <property type="entry name" value="HisKA"/>
    <property type="match status" value="1"/>
</dbReference>
<dbReference type="NCBIfam" id="TIGR00229">
    <property type="entry name" value="sensory_box"/>
    <property type="match status" value="1"/>
</dbReference>
<keyword evidence="6 11" id="KW-0812">Transmembrane</keyword>
<feature type="domain" description="Response regulatory" evidence="13">
    <location>
        <begin position="881"/>
        <end position="995"/>
    </location>
</feature>
<dbReference type="InterPro" id="IPR035965">
    <property type="entry name" value="PAS-like_dom_sf"/>
</dbReference>
<keyword evidence="9 11" id="KW-0472">Membrane</keyword>
<dbReference type="Gene3D" id="3.30.450.20">
    <property type="entry name" value="PAS domain"/>
    <property type="match status" value="1"/>
</dbReference>
<dbReference type="SMART" id="SM00091">
    <property type="entry name" value="PAS"/>
    <property type="match status" value="1"/>
</dbReference>
<dbReference type="CDD" id="cd00130">
    <property type="entry name" value="PAS"/>
    <property type="match status" value="1"/>
</dbReference>
<evidence type="ECO:0000259" key="16">
    <source>
        <dbReference type="PROSITE" id="PS50839"/>
    </source>
</evidence>
<evidence type="ECO:0000256" key="2">
    <source>
        <dbReference type="ARBA" id="ARBA00004370"/>
    </source>
</evidence>
<feature type="transmembrane region" description="Helical" evidence="11">
    <location>
        <begin position="327"/>
        <end position="347"/>
    </location>
</feature>
<dbReference type="InterPro" id="IPR036097">
    <property type="entry name" value="HisK_dim/P_sf"/>
</dbReference>
<dbReference type="Pfam" id="PF02518">
    <property type="entry name" value="HATPase_c"/>
    <property type="match status" value="1"/>
</dbReference>
<dbReference type="Gene3D" id="3.40.50.2300">
    <property type="match status" value="2"/>
</dbReference>
<evidence type="ECO:0000259" key="12">
    <source>
        <dbReference type="PROSITE" id="PS50109"/>
    </source>
</evidence>
<feature type="domain" description="Histidine kinase" evidence="12">
    <location>
        <begin position="517"/>
        <end position="736"/>
    </location>
</feature>
<dbReference type="Pfam" id="PF00072">
    <property type="entry name" value="Response_reg"/>
    <property type="match status" value="2"/>
</dbReference>
<dbReference type="CDD" id="cd00082">
    <property type="entry name" value="HisKA"/>
    <property type="match status" value="1"/>
</dbReference>
<evidence type="ECO:0000259" key="15">
    <source>
        <dbReference type="PROSITE" id="PS50113"/>
    </source>
</evidence>
<dbReference type="InterPro" id="IPR036890">
    <property type="entry name" value="HATPase_C_sf"/>
</dbReference>
<evidence type="ECO:0000313" key="17">
    <source>
        <dbReference type="EMBL" id="GGD73381.1"/>
    </source>
</evidence>
<feature type="modified residue" description="4-aspartylphosphate" evidence="10">
    <location>
        <position position="807"/>
    </location>
</feature>
<keyword evidence="4 10" id="KW-0597">Phosphoprotein</keyword>
<keyword evidence="7" id="KW-0418">Kinase</keyword>
<name>A0ABQ1RP04_9ALTE</name>
<dbReference type="Pfam" id="PF13426">
    <property type="entry name" value="PAS_9"/>
    <property type="match status" value="1"/>
</dbReference>
<dbReference type="InterPro" id="IPR042240">
    <property type="entry name" value="CHASE_sf"/>
</dbReference>
<accession>A0ABQ1RP04</accession>
<dbReference type="PANTHER" id="PTHR43047">
    <property type="entry name" value="TWO-COMPONENT HISTIDINE PROTEIN KINASE"/>
    <property type="match status" value="1"/>
</dbReference>
<proteinExistence type="predicted"/>
<dbReference type="Pfam" id="PF03924">
    <property type="entry name" value="CHASE"/>
    <property type="match status" value="1"/>
</dbReference>
<dbReference type="InterPro" id="IPR006189">
    <property type="entry name" value="CHASE_dom"/>
</dbReference>
<dbReference type="InterPro" id="IPR001610">
    <property type="entry name" value="PAC"/>
</dbReference>
<sequence length="995" mass="110782">MNSGPDVQEQPQKTYSYRYLIFNRRGIPALISLFLGLFFTGLATFSLYKQNQASAQNQFEIHFQQILTSIDKRLQDHELILLGAAGFMKAQQHVSRQQWHDYVQGLLLTQRYPGIQGVGYAEIFPARQLAAHEKAIQEEGFPDYSVKPKGERDIYSGIKYLEPFSGRNLAAFGYDMYSNPVRREAMRRAAEENTTTITGKVRLVQETHGKEQAGFLMYVPIYHTSIAPDSPEQRWQAIKGYVYSPYRMDDLMAGIFNREQMLVDFLIFDGQSDDAEALMYESGLTQNIHRDDPFIAQQQLTTYGRNWTIKVIAQEGFQAQFDGRQPWLVAILGSGISVSIFIMMLVLMGRRESAYHLANKMIEQYKNAREHFNQQLADVFSAASEVAIIATDVQGTITLFNSGAEHLLGYKAEDVIGTASPALFHVPAEVEARSKELSEQLGESIEGFDVFVTIPVREGAESREWHYINKDGQQIPVSLTVTAIRDDKHKITGFLGIAQDISERKRMEQMKNEFISTVSHELRTPLTSVSGALGLVLAGRLGDIPDKAEKILTTAHRNSKRLAHLINDLLDIEKIAAGKLHFDMQAQPIAPILEQAVEENKAYGAERSINILLSEEHAAARVFVDAQRLKQVLANLLSNAIKFSPDGGKVTVEAKADEDHIIVSVCDQGCGIPEVFKHKIFQKFAQADSSDTRQKGGTGLGLAITRELVEHMNGSIDFESAEGKGSCFYFRLPLVKTAKAISTEEAPESASSSDIQHRILVVEDDEDVASLLKIMLEEAGYLVDICHGGLEALEALNVGHYDLISLDLMLPDISGLDIIRRVRKHADTADIPIVVVSAKMEQGRLKLSGEAHNIEWLAKPIEHERLVSIVKRQLLNNEYPKILHVEDDADLHSVISAMVADHMVIDHASSVESAASLLKQHVYNVILLDIDLPDGSGWDLIPAIKAEQPDAAIIVLTGNDVSNEKLGSVEAILMKTQLTTEKLIDVIHSRIHMAT</sequence>
<gene>
    <name evidence="17" type="ORF">GCM10011357_30590</name>
</gene>
<dbReference type="PROSITE" id="PS50839">
    <property type="entry name" value="CHASE"/>
    <property type="match status" value="1"/>
</dbReference>
<dbReference type="SUPFAM" id="SSF47384">
    <property type="entry name" value="Homodimeric domain of signal transducing histidine kinase"/>
    <property type="match status" value="1"/>
</dbReference>
<dbReference type="InterPro" id="IPR005467">
    <property type="entry name" value="His_kinase_dom"/>
</dbReference>
<evidence type="ECO:0000256" key="3">
    <source>
        <dbReference type="ARBA" id="ARBA00012438"/>
    </source>
</evidence>
<dbReference type="SMART" id="SM00086">
    <property type="entry name" value="PAC"/>
    <property type="match status" value="1"/>
</dbReference>
<evidence type="ECO:0000256" key="9">
    <source>
        <dbReference type="ARBA" id="ARBA00023136"/>
    </source>
</evidence>
<keyword evidence="8 11" id="KW-1133">Transmembrane helix</keyword>
<dbReference type="EMBL" id="BMGJ01000014">
    <property type="protein sequence ID" value="GGD73381.1"/>
    <property type="molecule type" value="Genomic_DNA"/>
</dbReference>
<feature type="domain" description="CHASE" evidence="16">
    <location>
        <begin position="158"/>
        <end position="310"/>
    </location>
</feature>
<dbReference type="Pfam" id="PF00512">
    <property type="entry name" value="HisKA"/>
    <property type="match status" value="1"/>
</dbReference>
<dbReference type="EC" id="2.7.13.3" evidence="3"/>
<dbReference type="Proteomes" id="UP000614272">
    <property type="component" value="Unassembled WGS sequence"/>
</dbReference>
<feature type="transmembrane region" description="Helical" evidence="11">
    <location>
        <begin position="27"/>
        <end position="48"/>
    </location>
</feature>
<reference evidence="18" key="1">
    <citation type="journal article" date="2019" name="Int. J. Syst. Evol. Microbiol.">
        <title>The Global Catalogue of Microorganisms (GCM) 10K type strain sequencing project: providing services to taxonomists for standard genome sequencing and annotation.</title>
        <authorList>
            <consortium name="The Broad Institute Genomics Platform"/>
            <consortium name="The Broad Institute Genome Sequencing Center for Infectious Disease"/>
            <person name="Wu L."/>
            <person name="Ma J."/>
        </authorList>
    </citation>
    <scope>NUCLEOTIDE SEQUENCE [LARGE SCALE GENOMIC DNA]</scope>
    <source>
        <strain evidence="18">CGMCC 1.12923</strain>
    </source>
</reference>
<evidence type="ECO:0000313" key="18">
    <source>
        <dbReference type="Proteomes" id="UP000614272"/>
    </source>
</evidence>
<dbReference type="InterPro" id="IPR001789">
    <property type="entry name" value="Sig_transdc_resp-reg_receiver"/>
</dbReference>
<dbReference type="InterPro" id="IPR011006">
    <property type="entry name" value="CheY-like_superfamily"/>
</dbReference>
<organism evidence="17 18">
    <name type="scientific">Lacimicrobium alkaliphilum</name>
    <dbReference type="NCBI Taxonomy" id="1526571"/>
    <lineage>
        <taxon>Bacteria</taxon>
        <taxon>Pseudomonadati</taxon>
        <taxon>Pseudomonadota</taxon>
        <taxon>Gammaproteobacteria</taxon>
        <taxon>Alteromonadales</taxon>
        <taxon>Alteromonadaceae</taxon>
        <taxon>Lacimicrobium</taxon>
    </lineage>
</organism>
<feature type="domain" description="PAS" evidence="14">
    <location>
        <begin position="372"/>
        <end position="444"/>
    </location>
</feature>
<evidence type="ECO:0000256" key="6">
    <source>
        <dbReference type="ARBA" id="ARBA00022692"/>
    </source>
</evidence>
<evidence type="ECO:0000256" key="11">
    <source>
        <dbReference type="SAM" id="Phobius"/>
    </source>
</evidence>
<comment type="caution">
    <text evidence="17">The sequence shown here is derived from an EMBL/GenBank/DDBJ whole genome shotgun (WGS) entry which is preliminary data.</text>
</comment>
<dbReference type="SMART" id="SM00448">
    <property type="entry name" value="REC"/>
    <property type="match status" value="2"/>
</dbReference>
<evidence type="ECO:0000256" key="8">
    <source>
        <dbReference type="ARBA" id="ARBA00022989"/>
    </source>
</evidence>
<dbReference type="InterPro" id="IPR000700">
    <property type="entry name" value="PAS-assoc_C"/>
</dbReference>
<keyword evidence="5" id="KW-0808">Transferase</keyword>
<evidence type="ECO:0000256" key="5">
    <source>
        <dbReference type="ARBA" id="ARBA00022679"/>
    </source>
</evidence>
<feature type="domain" description="PAC" evidence="15">
    <location>
        <begin position="461"/>
        <end position="513"/>
    </location>
</feature>
<dbReference type="SUPFAM" id="SSF55874">
    <property type="entry name" value="ATPase domain of HSP90 chaperone/DNA topoisomerase II/histidine kinase"/>
    <property type="match status" value="1"/>
</dbReference>
<dbReference type="InterPro" id="IPR000014">
    <property type="entry name" value="PAS"/>
</dbReference>